<organism evidence="2 3">
    <name type="scientific">Phytohabitans aurantiacus</name>
    <dbReference type="NCBI Taxonomy" id="3016789"/>
    <lineage>
        <taxon>Bacteria</taxon>
        <taxon>Bacillati</taxon>
        <taxon>Actinomycetota</taxon>
        <taxon>Actinomycetes</taxon>
        <taxon>Micromonosporales</taxon>
        <taxon>Micromonosporaceae</taxon>
    </lineage>
</organism>
<comment type="caution">
    <text evidence="2">The sequence shown here is derived from an EMBL/GenBank/DDBJ whole genome shotgun (WGS) entry which is preliminary data.</text>
</comment>
<dbReference type="Proteomes" id="UP001144280">
    <property type="component" value="Unassembled WGS sequence"/>
</dbReference>
<accession>A0ABQ5RB67</accession>
<sequence length="70" mass="7360">MRQDFDHIDSTAQPQCPPEGETADAVCGHERDIAEAVLATTVAEGHGDMTHAEAGLGFSFSIKPVSSMTS</sequence>
<keyword evidence="3" id="KW-1185">Reference proteome</keyword>
<feature type="region of interest" description="Disordered" evidence="1">
    <location>
        <begin position="1"/>
        <end position="23"/>
    </location>
</feature>
<evidence type="ECO:0000256" key="1">
    <source>
        <dbReference type="SAM" id="MobiDB-lite"/>
    </source>
</evidence>
<proteinExistence type="predicted"/>
<protein>
    <submittedName>
        <fullName evidence="2">Uncharacterized protein</fullName>
    </submittedName>
</protein>
<dbReference type="EMBL" id="BSDI01000093">
    <property type="protein sequence ID" value="GLI03658.1"/>
    <property type="molecule type" value="Genomic_DNA"/>
</dbReference>
<reference evidence="2" key="1">
    <citation type="submission" date="2022-12" db="EMBL/GenBank/DDBJ databases">
        <title>New Phytohabitans aurantiacus sp. RD004123 nov., an actinomycete isolated from soil.</title>
        <authorList>
            <person name="Triningsih D.W."/>
            <person name="Harunari E."/>
            <person name="Igarashi Y."/>
        </authorList>
    </citation>
    <scope>NUCLEOTIDE SEQUENCE</scope>
    <source>
        <strain evidence="2">RD004123</strain>
    </source>
</reference>
<name>A0ABQ5RB67_9ACTN</name>
<evidence type="ECO:0000313" key="3">
    <source>
        <dbReference type="Proteomes" id="UP001144280"/>
    </source>
</evidence>
<gene>
    <name evidence="2" type="ORF">Pa4123_89360</name>
</gene>
<evidence type="ECO:0000313" key="2">
    <source>
        <dbReference type="EMBL" id="GLI03658.1"/>
    </source>
</evidence>